<evidence type="ECO:0000313" key="12">
    <source>
        <dbReference type="EMBL" id="QQP89248.1"/>
    </source>
</evidence>
<gene>
    <name evidence="12" type="ORF">IGS68_25195</name>
</gene>
<feature type="domain" description="Response regulatory" evidence="10">
    <location>
        <begin position="859"/>
        <end position="976"/>
    </location>
</feature>
<dbReference type="SUPFAM" id="SSF52172">
    <property type="entry name" value="CheY-like"/>
    <property type="match status" value="2"/>
</dbReference>
<dbReference type="InterPro" id="IPR035965">
    <property type="entry name" value="PAS-like_dom_sf"/>
</dbReference>
<dbReference type="SMART" id="SM00388">
    <property type="entry name" value="HisKA"/>
    <property type="match status" value="1"/>
</dbReference>
<dbReference type="Pfam" id="PF02518">
    <property type="entry name" value="HATPase_c"/>
    <property type="match status" value="1"/>
</dbReference>
<dbReference type="PROSITE" id="PS50109">
    <property type="entry name" value="HIS_KIN"/>
    <property type="match status" value="1"/>
</dbReference>
<dbReference type="Gene3D" id="3.30.450.20">
    <property type="entry name" value="PAS domain"/>
    <property type="match status" value="2"/>
</dbReference>
<keyword evidence="8" id="KW-0472">Membrane</keyword>
<keyword evidence="8" id="KW-0812">Transmembrane</keyword>
<dbReference type="PROSITE" id="PS50110">
    <property type="entry name" value="RESPONSE_REGULATORY"/>
    <property type="match status" value="2"/>
</dbReference>
<reference evidence="12" key="1">
    <citation type="submission" date="2021-02" db="EMBL/GenBank/DDBJ databases">
        <title>Skermanella TT6 skin isolate.</title>
        <authorList>
            <person name="Lee K."/>
            <person name="Ganzorig M."/>
        </authorList>
    </citation>
    <scope>NUCLEOTIDE SEQUENCE</scope>
    <source>
        <strain evidence="12">TT6</strain>
    </source>
</reference>
<dbReference type="Pfam" id="PF00072">
    <property type="entry name" value="Response_reg"/>
    <property type="match status" value="1"/>
</dbReference>
<dbReference type="Pfam" id="PF12860">
    <property type="entry name" value="PAS_7"/>
    <property type="match status" value="2"/>
</dbReference>
<dbReference type="CDD" id="cd00130">
    <property type="entry name" value="PAS"/>
    <property type="match status" value="1"/>
</dbReference>
<dbReference type="Gene3D" id="3.30.565.10">
    <property type="entry name" value="Histidine kinase-like ATPase, C-terminal domain"/>
    <property type="match status" value="1"/>
</dbReference>
<feature type="domain" description="Response regulatory" evidence="10">
    <location>
        <begin position="697"/>
        <end position="826"/>
    </location>
</feature>
<dbReference type="SUPFAM" id="SSF47384">
    <property type="entry name" value="Homodimeric domain of signal transducing histidine kinase"/>
    <property type="match status" value="1"/>
</dbReference>
<dbReference type="SUPFAM" id="SSF55874">
    <property type="entry name" value="ATPase domain of HSP90 chaperone/DNA topoisomerase II/histidine kinase"/>
    <property type="match status" value="1"/>
</dbReference>
<dbReference type="InterPro" id="IPR011006">
    <property type="entry name" value="CheY-like_superfamily"/>
</dbReference>
<evidence type="ECO:0000256" key="5">
    <source>
        <dbReference type="PROSITE-ProRule" id="PRU00110"/>
    </source>
</evidence>
<dbReference type="PANTHER" id="PTHR45339:SF5">
    <property type="entry name" value="HISTIDINE KINASE"/>
    <property type="match status" value="1"/>
</dbReference>
<dbReference type="CDD" id="cd17546">
    <property type="entry name" value="REC_hyHK_CKI1_RcsC-like"/>
    <property type="match status" value="1"/>
</dbReference>
<evidence type="ECO:0000256" key="1">
    <source>
        <dbReference type="ARBA" id="ARBA00000085"/>
    </source>
</evidence>
<dbReference type="InterPro" id="IPR003661">
    <property type="entry name" value="HisK_dim/P_dom"/>
</dbReference>
<dbReference type="SMART" id="SM00448">
    <property type="entry name" value="REC"/>
    <property type="match status" value="2"/>
</dbReference>
<evidence type="ECO:0000256" key="4">
    <source>
        <dbReference type="ARBA" id="ARBA00023012"/>
    </source>
</evidence>
<evidence type="ECO:0000256" key="3">
    <source>
        <dbReference type="ARBA" id="ARBA00022553"/>
    </source>
</evidence>
<dbReference type="InterPro" id="IPR000014">
    <property type="entry name" value="PAS"/>
</dbReference>
<feature type="domain" description="Histidine kinase" evidence="9">
    <location>
        <begin position="458"/>
        <end position="679"/>
    </location>
</feature>
<dbReference type="PANTHER" id="PTHR45339">
    <property type="entry name" value="HYBRID SIGNAL TRANSDUCTION HISTIDINE KINASE J"/>
    <property type="match status" value="1"/>
</dbReference>
<dbReference type="InterPro" id="IPR036890">
    <property type="entry name" value="HATPase_C_sf"/>
</dbReference>
<dbReference type="InterPro" id="IPR036097">
    <property type="entry name" value="HisK_dim/P_sf"/>
</dbReference>
<dbReference type="Pfam" id="PF13426">
    <property type="entry name" value="PAS_9"/>
    <property type="match status" value="1"/>
</dbReference>
<evidence type="ECO:0000256" key="6">
    <source>
        <dbReference type="PROSITE-ProRule" id="PRU00169"/>
    </source>
</evidence>
<sequence length="1116" mass="116758">MTRPAEQDPRFRPTRRSMAQFAAVVVLAAGGTLLPSDGGIGMIALKAACAATLIGLVVTGMAAGERRVRVARAAERRTDHARQVLVDAIESLPEGFAIFDRADRLVISNQRFRELNSPASRTTAPGSAPGSATRASPAEGPAEDPSEGLEEDGRPMPDGRWLRVEGRRIEGGYRVAVSTDVTEGRRRQAELARRTRLLDSVLNALPEGICLWSPESRLIGWNARLVELLDLPPDLPAAGRPLAEFVAFLDGRGEAALSGVPPGAVGMTGVRETLRHDHVRPDGHVLEVTSAPMSDGGRLVCYADVTAARRAGRDLADREERFRRLSAATTEGVLIHDGATVIDANEAAAALFGMTVGELIGCPADRLAAPEDWAGLRDALALEGPDGPMPDRGIRLLRRDGRRFLCEASRRRVAWQDRTAAALTLRDVTVRQDAEDRLRATLAKAERDSRTRSDYLAAIGREVRPALNGVLGTIGVLAESRLTESQRAQAVAVRELVENQMATLTDIIDLARLEDGRLRIQDEGFDLVELVEGLVETLAGQAAAKGIDLVAGVPAGVPSALRGDPKRLRQVLAILAGNAVKFTEQGGVSLTVTAPASAADSVTVRFEVADTGIGIPDAAQPHVFDGFGAGGAGAPGRHGGSGLQLAIAKRLVGLMGGAIGFDSAAGVGSRFWFTVPLAHRPDGAGPAEAASSLAGKRILLVEGNGVSREVLTRQLADWGAAVHGVASGRAALEVIASPGSRRPRGGAAFDTALVDDTTADLPVATLARRLRDAGVGRLILLSGMGRPSQTTGQGTPWPALEAAGFSAAVRKPARQASLLAALRGEPVMELAWPQAAAPEEPAGDGAAAGGDTLPADAPRLLLVEDSVTNQLVAGTLLKVAGYRVDVAVNGLEAVAAVRRTPYRLVLMDIAMPEMDGIAATRAIRALPAPAGDIPIIAMTANAMVGDRERFLDAGMNDYVPKPIERVHLLDTIARWLPAPVPAPPAGIAEAAPPAADGAAESELLDTGVLDQLKHDLDETILPDLIDAFLSEARGRVQRIVDGAAGDALPVVAREAHTLKSSAGTFGAVRLADAVRAIERACQAGDGATVQRISAEVPALLEATARAYDGLGMVARA</sequence>
<keyword evidence="4" id="KW-0902">Two-component regulatory system</keyword>
<feature type="modified residue" description="4-aspartylphosphate" evidence="6">
    <location>
        <position position="908"/>
    </location>
</feature>
<dbReference type="SUPFAM" id="SSF55785">
    <property type="entry name" value="PYP-like sensor domain (PAS domain)"/>
    <property type="match status" value="2"/>
</dbReference>
<feature type="modified residue" description="4-aspartylphosphate" evidence="6">
    <location>
        <position position="755"/>
    </location>
</feature>
<feature type="compositionally biased region" description="Basic and acidic residues" evidence="7">
    <location>
        <begin position="151"/>
        <end position="161"/>
    </location>
</feature>
<dbReference type="InterPro" id="IPR004358">
    <property type="entry name" value="Sig_transdc_His_kin-like_C"/>
</dbReference>
<evidence type="ECO:0000259" key="9">
    <source>
        <dbReference type="PROSITE" id="PS50109"/>
    </source>
</evidence>
<feature type="region of interest" description="Disordered" evidence="7">
    <location>
        <begin position="116"/>
        <end position="161"/>
    </location>
</feature>
<dbReference type="InterPro" id="IPR008207">
    <property type="entry name" value="Sig_transdc_His_kin_Hpt_dom"/>
</dbReference>
<evidence type="ECO:0000256" key="7">
    <source>
        <dbReference type="SAM" id="MobiDB-lite"/>
    </source>
</evidence>
<dbReference type="RefSeq" id="WP_201075268.1">
    <property type="nucleotide sequence ID" value="NZ_CP067420.1"/>
</dbReference>
<dbReference type="EC" id="2.7.13.3" evidence="2"/>
<feature type="domain" description="HPt" evidence="11">
    <location>
        <begin position="1017"/>
        <end position="1116"/>
    </location>
</feature>
<dbReference type="NCBIfam" id="TIGR00229">
    <property type="entry name" value="sensory_box"/>
    <property type="match status" value="1"/>
</dbReference>
<dbReference type="SMART" id="SM00091">
    <property type="entry name" value="PAS"/>
    <property type="match status" value="2"/>
</dbReference>
<evidence type="ECO:0000313" key="13">
    <source>
        <dbReference type="Proteomes" id="UP000595197"/>
    </source>
</evidence>
<dbReference type="SMART" id="SM00387">
    <property type="entry name" value="HATPase_c"/>
    <property type="match status" value="1"/>
</dbReference>
<name>A0ABX7B4H8_9PROT</name>
<dbReference type="InterPro" id="IPR003594">
    <property type="entry name" value="HATPase_dom"/>
</dbReference>
<evidence type="ECO:0000259" key="10">
    <source>
        <dbReference type="PROSITE" id="PS50110"/>
    </source>
</evidence>
<dbReference type="Pfam" id="PF01627">
    <property type="entry name" value="Hpt"/>
    <property type="match status" value="1"/>
</dbReference>
<dbReference type="PRINTS" id="PR00344">
    <property type="entry name" value="BCTRLSENSOR"/>
</dbReference>
<dbReference type="Gene3D" id="3.40.50.2300">
    <property type="match status" value="2"/>
</dbReference>
<feature type="modified residue" description="Phosphohistidine" evidence="5">
    <location>
        <position position="1056"/>
    </location>
</feature>
<dbReference type="EMBL" id="CP067420">
    <property type="protein sequence ID" value="QQP89248.1"/>
    <property type="molecule type" value="Genomic_DNA"/>
</dbReference>
<protein>
    <recommendedName>
        <fullName evidence="2">histidine kinase</fullName>
        <ecNumber evidence="2">2.7.13.3</ecNumber>
    </recommendedName>
</protein>
<evidence type="ECO:0000256" key="8">
    <source>
        <dbReference type="SAM" id="Phobius"/>
    </source>
</evidence>
<organism evidence="12 13">
    <name type="scientific">Skermanella cutis</name>
    <dbReference type="NCBI Taxonomy" id="2775420"/>
    <lineage>
        <taxon>Bacteria</taxon>
        <taxon>Pseudomonadati</taxon>
        <taxon>Pseudomonadota</taxon>
        <taxon>Alphaproteobacteria</taxon>
        <taxon>Rhodospirillales</taxon>
        <taxon>Azospirillaceae</taxon>
        <taxon>Skermanella</taxon>
    </lineage>
</organism>
<dbReference type="Gene3D" id="1.10.287.130">
    <property type="match status" value="1"/>
</dbReference>
<evidence type="ECO:0000259" key="11">
    <source>
        <dbReference type="PROSITE" id="PS50894"/>
    </source>
</evidence>
<dbReference type="InterPro" id="IPR001789">
    <property type="entry name" value="Sig_transdc_resp-reg_receiver"/>
</dbReference>
<dbReference type="SUPFAM" id="SSF47226">
    <property type="entry name" value="Histidine-containing phosphotransfer domain, HPT domain"/>
    <property type="match status" value="1"/>
</dbReference>
<dbReference type="CDD" id="cd00088">
    <property type="entry name" value="HPT"/>
    <property type="match status" value="1"/>
</dbReference>
<accession>A0ABX7B4H8</accession>
<feature type="compositionally biased region" description="Acidic residues" evidence="7">
    <location>
        <begin position="141"/>
        <end position="150"/>
    </location>
</feature>
<feature type="transmembrane region" description="Helical" evidence="8">
    <location>
        <begin position="17"/>
        <end position="34"/>
    </location>
</feature>
<proteinExistence type="predicted"/>
<dbReference type="InterPro" id="IPR005467">
    <property type="entry name" value="His_kinase_dom"/>
</dbReference>
<evidence type="ECO:0000256" key="2">
    <source>
        <dbReference type="ARBA" id="ARBA00012438"/>
    </source>
</evidence>
<dbReference type="SMART" id="SM00073">
    <property type="entry name" value="HPT"/>
    <property type="match status" value="1"/>
</dbReference>
<dbReference type="PROSITE" id="PS50894">
    <property type="entry name" value="HPT"/>
    <property type="match status" value="1"/>
</dbReference>
<dbReference type="InterPro" id="IPR036641">
    <property type="entry name" value="HPT_dom_sf"/>
</dbReference>
<keyword evidence="8" id="KW-1133">Transmembrane helix</keyword>
<keyword evidence="3 6" id="KW-0597">Phosphoprotein</keyword>
<keyword evidence="13" id="KW-1185">Reference proteome</keyword>
<comment type="catalytic activity">
    <reaction evidence="1">
        <text>ATP + protein L-histidine = ADP + protein N-phospho-L-histidine.</text>
        <dbReference type="EC" id="2.7.13.3"/>
    </reaction>
</comment>
<dbReference type="Gene3D" id="1.20.120.160">
    <property type="entry name" value="HPT domain"/>
    <property type="match status" value="1"/>
</dbReference>
<dbReference type="Proteomes" id="UP000595197">
    <property type="component" value="Chromosome"/>
</dbReference>